<accession>A0A4Y1RWT3</accession>
<dbReference type="InterPro" id="IPR012795">
    <property type="entry name" value="tRNA_Ile_lys_synt_N"/>
</dbReference>
<dbReference type="Pfam" id="PF01171">
    <property type="entry name" value="ATP_bind_3"/>
    <property type="match status" value="1"/>
</dbReference>
<dbReference type="InterPro" id="IPR011063">
    <property type="entry name" value="TilS/TtcA_N"/>
</dbReference>
<keyword evidence="5" id="KW-0067">ATP-binding</keyword>
<dbReference type="CDD" id="cd01992">
    <property type="entry name" value="TilS_N"/>
    <property type="match status" value="1"/>
</dbReference>
<dbReference type="GO" id="GO:0016787">
    <property type="term" value="F:hydrolase activity"/>
    <property type="evidence" value="ECO:0007669"/>
    <property type="project" value="UniProtKB-KW"/>
</dbReference>
<evidence type="ECO:0000256" key="5">
    <source>
        <dbReference type="ARBA" id="ARBA00022840"/>
    </source>
</evidence>
<feature type="non-terminal residue" evidence="8">
    <location>
        <position position="1"/>
    </location>
</feature>
<dbReference type="InterPro" id="IPR014729">
    <property type="entry name" value="Rossmann-like_a/b/a_fold"/>
</dbReference>
<sequence>LNAAFCSYLTTTALYNAFSISTLSVKNRAIHSKLEAWKWREGTQTLLFAIPKIPLTTWKLPFMSRQVSCKCLSTQAPVVAVDMAKYKEAFSRRMAMAGLKPHHRVAIGVSGGPDSMALCVLTAHWKARDFDAKCDSGGFIDGLLAIIVDHGLRAESKEEANTVSNRVSKLGIRSHIACCDWPDGHPKQGHLQEAARDMRYEIFQKICIQNRIGVLLIAHHADDQAELFVLRLSRNSGVLGLAGMPFTSQIFSTHTHSYAEVSGNYGILVVRPLLDLSKEDMYEICEGSNQVWVEDPTNQSLLYARNRIRMSLRDLSSSAFKLELQAVISACRKTRIYIDYICSNLISKAVTVMDLGYAVIDLEILNESKIEDICLSKFIALVLKFISQRHRPIRGSTSKLLLDYMHTLPCKTSLTAAGCYLSPAPGSRGMKALVCSSVDCPLPSKMESSHLHFQAEQENCTSDEIGKIIADGKSYADSLITDASDVHFLEGTSESVLTGARNLGMLSESTLSNILLLQKEEIQNFKSKSKVAADYKSEHGVKSVSTSRSEPLHPGQICCFMNRFFVTWKLSEEVTENATSEEANSDGVLKGQSRGCCRSCVFGHDMMVEVRNLTEPDWLYLANLSRSRTSENFQEWRHSLDSKVEQTEEKTNECPDYARLSAQRALVSLKSIPLGARRGLPVLVNSQGLLLSIPSIGFKHCPCLMVSATFKPKVPLGGGHSSFI</sequence>
<dbReference type="SUPFAM" id="SSF52402">
    <property type="entry name" value="Adenine nucleotide alpha hydrolases-like"/>
    <property type="match status" value="1"/>
</dbReference>
<evidence type="ECO:0000256" key="1">
    <source>
        <dbReference type="ARBA" id="ARBA00013267"/>
    </source>
</evidence>
<dbReference type="AlphaFoldDB" id="A0A4Y1RWT3"/>
<dbReference type="EC" id="6.3.4.19" evidence="1"/>
<dbReference type="PANTHER" id="PTHR43033:SF5">
    <property type="entry name" value="TRNA(ILE)-LYSIDINE SYNTHETASE"/>
    <property type="match status" value="1"/>
</dbReference>
<keyword evidence="3" id="KW-0819">tRNA processing</keyword>
<dbReference type="GO" id="GO:0005524">
    <property type="term" value="F:ATP binding"/>
    <property type="evidence" value="ECO:0007669"/>
    <property type="project" value="UniProtKB-KW"/>
</dbReference>
<dbReference type="PANTHER" id="PTHR43033">
    <property type="entry name" value="TRNA(ILE)-LYSIDINE SYNTHASE-RELATED"/>
    <property type="match status" value="1"/>
</dbReference>
<evidence type="ECO:0000256" key="4">
    <source>
        <dbReference type="ARBA" id="ARBA00022741"/>
    </source>
</evidence>
<dbReference type="HAMAP" id="MF_01161">
    <property type="entry name" value="tRNA_Ile_lys_synt"/>
    <property type="match status" value="1"/>
</dbReference>
<protein>
    <recommendedName>
        <fullName evidence="1">tRNA(Ile)-lysidine synthetase</fullName>
        <ecNumber evidence="1">6.3.4.19</ecNumber>
    </recommendedName>
</protein>
<dbReference type="GO" id="GO:0008033">
    <property type="term" value="P:tRNA processing"/>
    <property type="evidence" value="ECO:0007669"/>
    <property type="project" value="UniProtKB-KW"/>
</dbReference>
<dbReference type="NCBIfam" id="TIGR02432">
    <property type="entry name" value="lysidine_TilS_N"/>
    <property type="match status" value="1"/>
</dbReference>
<evidence type="ECO:0000313" key="8">
    <source>
        <dbReference type="EMBL" id="BBH08425.1"/>
    </source>
</evidence>
<dbReference type="InterPro" id="IPR012094">
    <property type="entry name" value="tRNA_Ile_lys_synt"/>
</dbReference>
<dbReference type="EMBL" id="AP019303">
    <property type="protein sequence ID" value="BBH08425.1"/>
    <property type="molecule type" value="Genomic_DNA"/>
</dbReference>
<dbReference type="GO" id="GO:0032267">
    <property type="term" value="F:tRNA(Ile)-lysidine synthase activity"/>
    <property type="evidence" value="ECO:0007669"/>
    <property type="project" value="UniProtKB-EC"/>
</dbReference>
<evidence type="ECO:0000259" key="7">
    <source>
        <dbReference type="Pfam" id="PF01171"/>
    </source>
</evidence>
<evidence type="ECO:0000256" key="2">
    <source>
        <dbReference type="ARBA" id="ARBA00022598"/>
    </source>
</evidence>
<feature type="domain" description="tRNA(Ile)-lysidine/2-thiocytidine synthase N-terminal" evidence="7">
    <location>
        <begin position="105"/>
        <end position="310"/>
    </location>
</feature>
<comment type="catalytic activity">
    <reaction evidence="6">
        <text>cytidine(34) in tRNA(Ile2) + L-lysine + ATP = lysidine(34) in tRNA(Ile2) + AMP + diphosphate + H(+)</text>
        <dbReference type="Rhea" id="RHEA:43744"/>
        <dbReference type="Rhea" id="RHEA-COMP:10625"/>
        <dbReference type="Rhea" id="RHEA-COMP:10670"/>
        <dbReference type="ChEBI" id="CHEBI:15378"/>
        <dbReference type="ChEBI" id="CHEBI:30616"/>
        <dbReference type="ChEBI" id="CHEBI:32551"/>
        <dbReference type="ChEBI" id="CHEBI:33019"/>
        <dbReference type="ChEBI" id="CHEBI:82748"/>
        <dbReference type="ChEBI" id="CHEBI:83665"/>
        <dbReference type="ChEBI" id="CHEBI:456215"/>
        <dbReference type="EC" id="6.3.4.19"/>
    </reaction>
</comment>
<proteinExistence type="inferred from homology"/>
<keyword evidence="2" id="KW-0436">Ligase</keyword>
<gene>
    <name evidence="8" type="ORF">Prudu_020610</name>
</gene>
<name>A0A4Y1RWT3_PRUDU</name>
<keyword evidence="8" id="KW-0378">Hydrolase</keyword>
<evidence type="ECO:0000256" key="3">
    <source>
        <dbReference type="ARBA" id="ARBA00022694"/>
    </source>
</evidence>
<evidence type="ECO:0000256" key="6">
    <source>
        <dbReference type="ARBA" id="ARBA00048539"/>
    </source>
</evidence>
<keyword evidence="4" id="KW-0547">Nucleotide-binding</keyword>
<dbReference type="Gene3D" id="3.40.50.620">
    <property type="entry name" value="HUPs"/>
    <property type="match status" value="1"/>
</dbReference>
<organism evidence="8">
    <name type="scientific">Prunus dulcis</name>
    <name type="common">Almond</name>
    <name type="synonym">Amygdalus dulcis</name>
    <dbReference type="NCBI Taxonomy" id="3755"/>
    <lineage>
        <taxon>Eukaryota</taxon>
        <taxon>Viridiplantae</taxon>
        <taxon>Streptophyta</taxon>
        <taxon>Embryophyta</taxon>
        <taxon>Tracheophyta</taxon>
        <taxon>Spermatophyta</taxon>
        <taxon>Magnoliopsida</taxon>
        <taxon>eudicotyledons</taxon>
        <taxon>Gunneridae</taxon>
        <taxon>Pentapetalae</taxon>
        <taxon>rosids</taxon>
        <taxon>fabids</taxon>
        <taxon>Rosales</taxon>
        <taxon>Rosaceae</taxon>
        <taxon>Amygdaloideae</taxon>
        <taxon>Amygdaleae</taxon>
        <taxon>Prunus</taxon>
    </lineage>
</organism>
<reference evidence="8" key="1">
    <citation type="journal article" date="2019" name="Science">
        <title>Mutation of a bHLH transcription factor allowed almond domestication.</title>
        <authorList>
            <person name="Sanchez-Perez R."/>
            <person name="Pavan S."/>
            <person name="Mazzeo R."/>
            <person name="Moldovan C."/>
            <person name="Aiese Cigliano R."/>
            <person name="Del Cueto J."/>
            <person name="Ricciardi F."/>
            <person name="Lotti C."/>
            <person name="Ricciardi L."/>
            <person name="Dicenta F."/>
            <person name="Lopez-Marques R.L."/>
            <person name="Lindberg Moller B."/>
        </authorList>
    </citation>
    <scope>NUCLEOTIDE SEQUENCE</scope>
</reference>